<comment type="caution">
    <text evidence="4">The sequence shown here is derived from an EMBL/GenBank/DDBJ whole genome shotgun (WGS) entry which is preliminary data.</text>
</comment>
<feature type="compositionally biased region" description="Polar residues" evidence="2">
    <location>
        <begin position="523"/>
        <end position="543"/>
    </location>
</feature>
<sequence>MSADQTIASECVIGHLQKKSRFYGWKKALFVLCEQGLIQLSNDQQQTQPNSDAACSIASPSLVIGDIGGVDPCVAVKLKQKQSIALHQIGQVIGQGQRDISITLLTSASILLRAQSTDDRELWLAAVRSAVAAAAIAGYTTGAPACDQETPVTVHQTLELPDTTPPPTFVEVFASSAATPRITGWSLSANSAQNQFSGLGDDIATSPINLFTEGNNQMSWLPSAASLRDLNPEQSAANAISSISFTQNFEENAAHQDQDADSFDADAFFDDNESMDAGIAANGSTSSGELPLAMVAQKTAELRQQEQSTAFTFLRKSVAQLPDLGTAEALVNVTKESEFSGIFDMFLPQQADKNFNYTLPSAAAEETIETLPVLQPAATRTSHDQNTTQKDTSFSKSCYFEATAKPPLDNYSGAHKNNTATSAKQLIVNAKEDMNINESSVVLNTSIADFAGALFDGLGSGDLAAMLADTRNINEQEQEHEQGQDELTNSNVNKSLARQSVDYFQNQTVPSQSSFLADPNRPAQGSSANLLNSPGRQRLGSQNRTAIRHSVVTVCGGLNADTYQQQYDSSSLVGIQTKLLEKYSNSLCASRALLVAGSRGNKTAAAHGWNPNIGKANGRGIYSQRPATIVQYAPAEPKNKGISRVVPGQLAKELIQKEAERRPAVRRIRQVKSETKVLPLKAIRLKLDGSIVGGNGKNAGLAVQQNLSQASFGRGLRYMAKDGQTAGIGSQDISSPQASKSIIADASRMTDGATNGNFSKRAATDHNANVYNEFSEIRERLKLAEEQKKLQQHAQILDKEGVDNVRIAAILETRKDVPLAVQLEERRQMQAAKQIALLNQQLEHQKMQLELQRLNSEQQYQHQQFKRQSLCPTNSRLAMPLSSASFAHNGWPGHESNACGGCDNYTSQWVQSQDFHNYSAVPSPYSQSASMQHQAFPQCQPASRPVSSIGFRPTAYQNPIAGGYTHRMSTANMPSSATPVVAYDTNQYWQQQQQLQYQQQFQQNTASRPLSQYTQSAATGPQPSAVSVENSTGRSLSTSARRQPGAAFVKHARAVSTGAKSDHSDASTESWQSNVGHSAGVSVHTTTEPVYEGSIYVISPVLGTSADASADPRAAAKRASSYGQAEHRRRRQLANGNQPALFRPRTMSIADNAPPVPPLPTTLPPRGNPMALCSQIQQPQHQQQQQMDISSLLAQNSMRMSNKQRILADMQKISKKRTEMSTETPSLLQRLEQAQVSGVLPGRHHEKTAYTKGGYQNFDTTRVARDGSSAQYLGDGNTLLIDQVYESEKSRAAFLKKISHTYTGIGRQAAPNTVFLH</sequence>
<dbReference type="OrthoDB" id="5598758at2759"/>
<dbReference type="InterPro" id="IPR011993">
    <property type="entry name" value="PH-like_dom_sf"/>
</dbReference>
<evidence type="ECO:0000259" key="3">
    <source>
        <dbReference type="PROSITE" id="PS50003"/>
    </source>
</evidence>
<feature type="coiled-coil region" evidence="1">
    <location>
        <begin position="832"/>
        <end position="859"/>
    </location>
</feature>
<evidence type="ECO:0000313" key="4">
    <source>
        <dbReference type="EMBL" id="KAJ2678058.1"/>
    </source>
</evidence>
<dbReference type="EMBL" id="JANBTW010000025">
    <property type="protein sequence ID" value="KAJ2678058.1"/>
    <property type="molecule type" value="Genomic_DNA"/>
</dbReference>
<feature type="compositionally biased region" description="Polar residues" evidence="2">
    <location>
        <begin position="1067"/>
        <end position="1076"/>
    </location>
</feature>
<dbReference type="PROSITE" id="PS50003">
    <property type="entry name" value="PH_DOMAIN"/>
    <property type="match status" value="1"/>
</dbReference>
<evidence type="ECO:0000256" key="2">
    <source>
        <dbReference type="SAM" id="MobiDB-lite"/>
    </source>
</evidence>
<dbReference type="Gene3D" id="2.30.29.30">
    <property type="entry name" value="Pleckstrin-homology domain (PH domain)/Phosphotyrosine-binding domain (PTB)"/>
    <property type="match status" value="1"/>
</dbReference>
<feature type="region of interest" description="Disordered" evidence="2">
    <location>
        <begin position="1000"/>
        <end position="1077"/>
    </location>
</feature>
<feature type="region of interest" description="Disordered" evidence="2">
    <location>
        <begin position="1107"/>
        <end position="1141"/>
    </location>
</feature>
<protein>
    <recommendedName>
        <fullName evidence="3">PH domain-containing protein</fullName>
    </recommendedName>
</protein>
<feature type="region of interest" description="Disordered" evidence="2">
    <location>
        <begin position="510"/>
        <end position="543"/>
    </location>
</feature>
<reference evidence="4" key="1">
    <citation type="submission" date="2022-07" db="EMBL/GenBank/DDBJ databases">
        <title>Phylogenomic reconstructions and comparative analyses of Kickxellomycotina fungi.</title>
        <authorList>
            <person name="Reynolds N.K."/>
            <person name="Stajich J.E."/>
            <person name="Barry K."/>
            <person name="Grigoriev I.V."/>
            <person name="Crous P."/>
            <person name="Smith M.E."/>
        </authorList>
    </citation>
    <scope>NUCLEOTIDE SEQUENCE</scope>
    <source>
        <strain evidence="4">NRRL 3115</strain>
    </source>
</reference>
<feature type="compositionally biased region" description="Low complexity" evidence="2">
    <location>
        <begin position="1107"/>
        <end position="1121"/>
    </location>
</feature>
<feature type="domain" description="PH" evidence="3">
    <location>
        <begin position="9"/>
        <end position="132"/>
    </location>
</feature>
<accession>A0A9W8G8G8</accession>
<dbReference type="SUPFAM" id="SSF50729">
    <property type="entry name" value="PH domain-like"/>
    <property type="match status" value="1"/>
</dbReference>
<feature type="compositionally biased region" description="Polar residues" evidence="2">
    <location>
        <begin position="1004"/>
        <end position="1041"/>
    </location>
</feature>
<dbReference type="Proteomes" id="UP001151518">
    <property type="component" value="Unassembled WGS sequence"/>
</dbReference>
<proteinExistence type="predicted"/>
<gene>
    <name evidence="4" type="ORF">GGI25_002701</name>
</gene>
<keyword evidence="1" id="KW-0175">Coiled coil</keyword>
<evidence type="ECO:0000256" key="1">
    <source>
        <dbReference type="SAM" id="Coils"/>
    </source>
</evidence>
<organism evidence="4 5">
    <name type="scientific">Coemansia spiralis</name>
    <dbReference type="NCBI Taxonomy" id="417178"/>
    <lineage>
        <taxon>Eukaryota</taxon>
        <taxon>Fungi</taxon>
        <taxon>Fungi incertae sedis</taxon>
        <taxon>Zoopagomycota</taxon>
        <taxon>Kickxellomycotina</taxon>
        <taxon>Kickxellomycetes</taxon>
        <taxon>Kickxellales</taxon>
        <taxon>Kickxellaceae</taxon>
        <taxon>Coemansia</taxon>
    </lineage>
</organism>
<dbReference type="SMART" id="SM00233">
    <property type="entry name" value="PH"/>
    <property type="match status" value="1"/>
</dbReference>
<name>A0A9W8G8G8_9FUNG</name>
<evidence type="ECO:0000313" key="5">
    <source>
        <dbReference type="Proteomes" id="UP001151518"/>
    </source>
</evidence>
<dbReference type="InterPro" id="IPR001849">
    <property type="entry name" value="PH_domain"/>
</dbReference>